<comment type="caution">
    <text evidence="3">The sequence shown here is derived from an EMBL/GenBank/DDBJ whole genome shotgun (WGS) entry which is preliminary data.</text>
</comment>
<reference evidence="3 4" key="1">
    <citation type="journal article" date="2022" name="Nat. Genet.">
        <title>Improved pea reference genome and pan-genome highlight genomic features and evolutionary characteristics.</title>
        <authorList>
            <person name="Yang T."/>
            <person name="Liu R."/>
            <person name="Luo Y."/>
            <person name="Hu S."/>
            <person name="Wang D."/>
            <person name="Wang C."/>
            <person name="Pandey M.K."/>
            <person name="Ge S."/>
            <person name="Xu Q."/>
            <person name="Li N."/>
            <person name="Li G."/>
            <person name="Huang Y."/>
            <person name="Saxena R.K."/>
            <person name="Ji Y."/>
            <person name="Li M."/>
            <person name="Yan X."/>
            <person name="He Y."/>
            <person name="Liu Y."/>
            <person name="Wang X."/>
            <person name="Xiang C."/>
            <person name="Varshney R.K."/>
            <person name="Ding H."/>
            <person name="Gao S."/>
            <person name="Zong X."/>
        </authorList>
    </citation>
    <scope>NUCLEOTIDE SEQUENCE [LARGE SCALE GENOMIC DNA]</scope>
    <source>
        <strain evidence="3 4">cv. Zhongwan 6</strain>
    </source>
</reference>
<dbReference type="Proteomes" id="UP001058974">
    <property type="component" value="Chromosome 5"/>
</dbReference>
<dbReference type="Gramene" id="Psat05G0676300-T1">
    <property type="protein sequence ID" value="KAI5411812.1"/>
    <property type="gene ID" value="KIW84_056763"/>
</dbReference>
<evidence type="ECO:0000313" key="2">
    <source>
        <dbReference type="EMBL" id="KAI5411812.1"/>
    </source>
</evidence>
<dbReference type="AlphaFoldDB" id="A0A9D4X1G7"/>
<dbReference type="Gramene" id="Psat05G0676100-T1">
    <property type="protein sequence ID" value="KAI5411810.1"/>
    <property type="gene ID" value="KIW84_056761"/>
</dbReference>
<keyword evidence="4" id="KW-1185">Reference proteome</keyword>
<evidence type="ECO:0000313" key="4">
    <source>
        <dbReference type="Proteomes" id="UP001058974"/>
    </source>
</evidence>
<dbReference type="Gramene" id="Psat05G0676500-T1">
    <property type="protein sequence ID" value="KAI5411814.1"/>
    <property type="gene ID" value="KIW84_056765"/>
</dbReference>
<organism evidence="3 4">
    <name type="scientific">Pisum sativum</name>
    <name type="common">Garden pea</name>
    <name type="synonym">Lathyrus oleraceus</name>
    <dbReference type="NCBI Taxonomy" id="3888"/>
    <lineage>
        <taxon>Eukaryota</taxon>
        <taxon>Viridiplantae</taxon>
        <taxon>Streptophyta</taxon>
        <taxon>Embryophyta</taxon>
        <taxon>Tracheophyta</taxon>
        <taxon>Spermatophyta</taxon>
        <taxon>Magnoliopsida</taxon>
        <taxon>eudicotyledons</taxon>
        <taxon>Gunneridae</taxon>
        <taxon>Pentapetalae</taxon>
        <taxon>rosids</taxon>
        <taxon>fabids</taxon>
        <taxon>Fabales</taxon>
        <taxon>Fabaceae</taxon>
        <taxon>Papilionoideae</taxon>
        <taxon>50 kb inversion clade</taxon>
        <taxon>NPAAA clade</taxon>
        <taxon>Hologalegina</taxon>
        <taxon>IRL clade</taxon>
        <taxon>Fabeae</taxon>
        <taxon>Lathyrus</taxon>
    </lineage>
</organism>
<sequence length="185" mass="20428">MTSIGTCCISAIKTSQNMTINDHEGGSLELQKFNACDGDSSHIIVHSLPVNSNQVDKLSTRFQPKKTGTDVLAGAADKVEELGDFVVCHATNADSEIQVHRENKTDVVEQDWNDQFKHIEEPSLGVFSVPSFDLCGETQNEKPNLVNNFSASELSDIDRRNIVNSSLKRLLELNMAKLFHILEIG</sequence>
<dbReference type="EMBL" id="JAMSHJ010000005">
    <property type="protein sequence ID" value="KAI5411812.1"/>
    <property type="molecule type" value="Genomic_DNA"/>
</dbReference>
<evidence type="ECO:0000313" key="1">
    <source>
        <dbReference type="EMBL" id="KAI5411810.1"/>
    </source>
</evidence>
<dbReference type="EMBL" id="JAMSHJ010000005">
    <property type="protein sequence ID" value="KAI5411810.1"/>
    <property type="molecule type" value="Genomic_DNA"/>
</dbReference>
<protein>
    <submittedName>
        <fullName evidence="3">Uncharacterized protein</fullName>
    </submittedName>
</protein>
<proteinExistence type="predicted"/>
<evidence type="ECO:0000313" key="3">
    <source>
        <dbReference type="EMBL" id="KAI5411814.1"/>
    </source>
</evidence>
<accession>A0A9D4X1G7</accession>
<gene>
    <name evidence="1" type="ORF">KIW84_056761</name>
    <name evidence="2" type="ORF">KIW84_056763</name>
    <name evidence="3" type="ORF">KIW84_056765</name>
</gene>
<dbReference type="EMBL" id="JAMSHJ010000005">
    <property type="protein sequence ID" value="KAI5411814.1"/>
    <property type="molecule type" value="Genomic_DNA"/>
</dbReference>
<name>A0A9D4X1G7_PEA</name>